<feature type="domain" description="Fibronectin type-III" evidence="1">
    <location>
        <begin position="496"/>
        <end position="581"/>
    </location>
</feature>
<dbReference type="CDD" id="cd00063">
    <property type="entry name" value="FN3"/>
    <property type="match status" value="1"/>
</dbReference>
<accession>A0ABV5C5F3</accession>
<dbReference type="InterPro" id="IPR013783">
    <property type="entry name" value="Ig-like_fold"/>
</dbReference>
<keyword evidence="3" id="KW-1185">Reference proteome</keyword>
<dbReference type="PROSITE" id="PS50853">
    <property type="entry name" value="FN3"/>
    <property type="match status" value="1"/>
</dbReference>
<dbReference type="EMBL" id="JBHIRY010000013">
    <property type="protein sequence ID" value="MFB5761547.1"/>
    <property type="molecule type" value="Genomic_DNA"/>
</dbReference>
<dbReference type="Proteomes" id="UP001580430">
    <property type="component" value="Unassembled WGS sequence"/>
</dbReference>
<gene>
    <name evidence="2" type="ORF">ACE5LO_14210</name>
</gene>
<sequence length="622" mass="68385">MSYLFGIGEKIINKPAKLLVLVSLLYFVVGNFTSKTTVNAAEFSDTLTDGSKVYAVANVGGVSLIRNNVSIHYFPIDGLSIEIHSISVSGNNSISVRASYIDEVSGKRRIGTNLYYDDIVLTTPAPPVITPNINSPTNQDIRITLSGYSSGSTVQYKIEANGQWNKYSNPFVVINNSTIYARIFDKYGNQSGESTYVISNIDKTPPGSPVISYAPREITNSVNVSIAYSSDSVIKQFRLNRGEWLTYNSGIQVTDNGTVIEARAMDSAGNISSSQEIVINNLNRPPVAIKHIPNIALEVDEGIQSINLSEYFMDPENQVLNYVVDIKNSGYVTVTINNNVMKLQPIKAGSEPIKVNLNIKDTLGKSISQEFNITVKDSKYAELLNRATLAVIEAEQNKRQQDIDNAWPLVNLLREPEKSEFSKRLVAVQTSLDNDIAYAKQVAAATEAVIKAENSHELSDIKSARVLVAGLKEVDQKPLLDRLNNIQIIDTTSPSKPLALTASNITSTSVLLSWEASTDDVGVVGYDVYGNDQLIGVTSDLTFEVNNLGPQTNYVFYVKAKDQAGNYSAASNSIRKGVSRSYSYYYDAYGRLDYVELEGIKILDYEYDKNGNLIKIIKPTNP</sequence>
<evidence type="ECO:0000313" key="3">
    <source>
        <dbReference type="Proteomes" id="UP001580430"/>
    </source>
</evidence>
<dbReference type="RefSeq" id="WP_375520691.1">
    <property type="nucleotide sequence ID" value="NZ_JBHIRY010000013.1"/>
</dbReference>
<comment type="caution">
    <text evidence="2">The sequence shown here is derived from an EMBL/GenBank/DDBJ whole genome shotgun (WGS) entry which is preliminary data.</text>
</comment>
<organism evidence="2 3">
    <name type="scientific">Paenibacillus medicaginis</name>
    <dbReference type="NCBI Taxonomy" id="1470560"/>
    <lineage>
        <taxon>Bacteria</taxon>
        <taxon>Bacillati</taxon>
        <taxon>Bacillota</taxon>
        <taxon>Bacilli</taxon>
        <taxon>Bacillales</taxon>
        <taxon>Paenibacillaceae</taxon>
        <taxon>Paenibacillus</taxon>
    </lineage>
</organism>
<dbReference type="SMART" id="SM00060">
    <property type="entry name" value="FN3"/>
    <property type="match status" value="1"/>
</dbReference>
<reference evidence="2 3" key="1">
    <citation type="submission" date="2024-09" db="EMBL/GenBank/DDBJ databases">
        <title>Paenibacillus zeirhizospherea sp. nov., isolated from surface of the maize (Zea mays) roots in a horticulture field, Hungary.</title>
        <authorList>
            <person name="Marton D."/>
            <person name="Farkas M."/>
            <person name="Bedics A."/>
            <person name="Toth E."/>
            <person name="Tancsics A."/>
            <person name="Boka K."/>
            <person name="Marati G."/>
            <person name="Kriszt B."/>
            <person name="Cserhati M."/>
        </authorList>
    </citation>
    <scope>NUCLEOTIDE SEQUENCE [LARGE SCALE GENOMIC DNA]</scope>
    <source>
        <strain evidence="2 3">JCM 18446</strain>
    </source>
</reference>
<dbReference type="SUPFAM" id="SSF49265">
    <property type="entry name" value="Fibronectin type III"/>
    <property type="match status" value="1"/>
</dbReference>
<dbReference type="Gene3D" id="2.60.40.10">
    <property type="entry name" value="Immunoglobulins"/>
    <property type="match status" value="1"/>
</dbReference>
<evidence type="ECO:0000313" key="2">
    <source>
        <dbReference type="EMBL" id="MFB5761547.1"/>
    </source>
</evidence>
<proteinExistence type="predicted"/>
<dbReference type="InterPro" id="IPR003961">
    <property type="entry name" value="FN3_dom"/>
</dbReference>
<dbReference type="Pfam" id="PF00041">
    <property type="entry name" value="fn3"/>
    <property type="match status" value="1"/>
</dbReference>
<name>A0ABV5C5F3_9BACL</name>
<protein>
    <submittedName>
        <fullName evidence="2">Fibronectin type III domain-containing protein</fullName>
    </submittedName>
</protein>
<dbReference type="InterPro" id="IPR036116">
    <property type="entry name" value="FN3_sf"/>
</dbReference>
<evidence type="ECO:0000259" key="1">
    <source>
        <dbReference type="PROSITE" id="PS50853"/>
    </source>
</evidence>